<keyword evidence="1" id="KW-0732">Signal</keyword>
<keyword evidence="3" id="KW-1185">Reference proteome</keyword>
<dbReference type="Proteomes" id="UP001642502">
    <property type="component" value="Unassembled WGS sequence"/>
</dbReference>
<proteinExistence type="predicted"/>
<feature type="chain" id="PRO_5046570942" evidence="1">
    <location>
        <begin position="23"/>
        <end position="184"/>
    </location>
</feature>
<evidence type="ECO:0000313" key="2">
    <source>
        <dbReference type="EMBL" id="CAK7270310.1"/>
    </source>
</evidence>
<sequence length="184" mass="20548">MFSMLQLLKALPVALLASMAFANPLPGAPSTSSSSASGIEKRIEGNDATVLYCFMDNFMDGFFATYTNGQTRQSVNWTCGNDSNNWRVKESNQDWCTWDSHYKKHTNDAGFWLNIDVHTTGDSHTIGFNPTGNSIDLGTASWTSQDPDYLNGRCRNEFGDDFKLVDPDMGSIELTWNNLDQTLY</sequence>
<feature type="signal peptide" evidence="1">
    <location>
        <begin position="1"/>
        <end position="22"/>
    </location>
</feature>
<reference evidence="2 3" key="1">
    <citation type="submission" date="2024-01" db="EMBL/GenBank/DDBJ databases">
        <authorList>
            <person name="Allen C."/>
            <person name="Tagirdzhanova G."/>
        </authorList>
    </citation>
    <scope>NUCLEOTIDE SEQUENCE [LARGE SCALE GENOMIC DNA]</scope>
    <source>
        <strain evidence="2 3">CBS 119000</strain>
    </source>
</reference>
<gene>
    <name evidence="2" type="ORF">SEPCBS119000_004023</name>
</gene>
<name>A0ABP0DTL1_9PEZI</name>
<comment type="caution">
    <text evidence="2">The sequence shown here is derived from an EMBL/GenBank/DDBJ whole genome shotgun (WGS) entry which is preliminary data.</text>
</comment>
<evidence type="ECO:0000313" key="3">
    <source>
        <dbReference type="Proteomes" id="UP001642502"/>
    </source>
</evidence>
<organism evidence="2 3">
    <name type="scientific">Sporothrix epigloea</name>
    <dbReference type="NCBI Taxonomy" id="1892477"/>
    <lineage>
        <taxon>Eukaryota</taxon>
        <taxon>Fungi</taxon>
        <taxon>Dikarya</taxon>
        <taxon>Ascomycota</taxon>
        <taxon>Pezizomycotina</taxon>
        <taxon>Sordariomycetes</taxon>
        <taxon>Sordariomycetidae</taxon>
        <taxon>Ophiostomatales</taxon>
        <taxon>Ophiostomataceae</taxon>
        <taxon>Sporothrix</taxon>
    </lineage>
</organism>
<accession>A0ABP0DTL1</accession>
<evidence type="ECO:0000256" key="1">
    <source>
        <dbReference type="SAM" id="SignalP"/>
    </source>
</evidence>
<dbReference type="EMBL" id="CAWUON010000057">
    <property type="protein sequence ID" value="CAK7270310.1"/>
    <property type="molecule type" value="Genomic_DNA"/>
</dbReference>
<protein>
    <submittedName>
        <fullName evidence="2">Uncharacterized protein</fullName>
    </submittedName>
</protein>